<dbReference type="AlphaFoldDB" id="A0A5D4TE61"/>
<dbReference type="Pfam" id="PF13847">
    <property type="entry name" value="Methyltransf_31"/>
    <property type="match status" value="1"/>
</dbReference>
<name>A0A5D4TE61_9BACI</name>
<dbReference type="SUPFAM" id="SSF53335">
    <property type="entry name" value="S-adenosyl-L-methionine-dependent methyltransferases"/>
    <property type="match status" value="1"/>
</dbReference>
<dbReference type="InterPro" id="IPR029063">
    <property type="entry name" value="SAM-dependent_MTases_sf"/>
</dbReference>
<dbReference type="Gene3D" id="3.40.50.150">
    <property type="entry name" value="Vaccinia Virus protein VP39"/>
    <property type="match status" value="1"/>
</dbReference>
<dbReference type="Proteomes" id="UP000324517">
    <property type="component" value="Unassembled WGS sequence"/>
</dbReference>
<reference evidence="6 7" key="1">
    <citation type="submission" date="2019-08" db="EMBL/GenBank/DDBJ databases">
        <title>Bacillus genomes from the desert of Cuatro Cienegas, Coahuila.</title>
        <authorList>
            <person name="Olmedo-Alvarez G."/>
        </authorList>
    </citation>
    <scope>NUCLEOTIDE SEQUENCE [LARGE SCALE GENOMIC DNA]</scope>
    <source>
        <strain evidence="6 7">CH98b_3T</strain>
    </source>
</reference>
<dbReference type="CDD" id="cd02440">
    <property type="entry name" value="AdoMet_MTases"/>
    <property type="match status" value="1"/>
</dbReference>
<evidence type="ECO:0000256" key="3">
    <source>
        <dbReference type="ARBA" id="ARBA00022679"/>
    </source>
</evidence>
<gene>
    <name evidence="6" type="ORF">FZC75_08700</name>
</gene>
<dbReference type="InterPro" id="IPR025714">
    <property type="entry name" value="Methyltranfer_dom"/>
</dbReference>
<dbReference type="PANTHER" id="PTHR44307:SF2">
    <property type="entry name" value="PHOSPHOETHANOLAMINE METHYLTRANSFERASE ISOFORM X1"/>
    <property type="match status" value="1"/>
</dbReference>
<accession>A0A5D4TE61</accession>
<sequence>MSNKVYTDLLALLGVGGAHPGGLELTKTILLKESLDDKKLLEIGCGTGQTSLFLHGMNVDITPIDNHPLMITKANHRFTEQQADIKALQMDIEKTEFVESTFDFILSESVLSFTDTVKTLPELHRLLKEDGVLLAFEMTKKDSMQHELEDRMKQFYNMPNIFSKMEWKEALEQGGFKKVEITPLAIGELEPSEPDINPTEIIEEKYFEVMHQHEKLTYESQKHIELSVIRAQR</sequence>
<proteinExistence type="predicted"/>
<feature type="domain" description="Methyltransferase" evidence="5">
    <location>
        <begin position="36"/>
        <end position="174"/>
    </location>
</feature>
<evidence type="ECO:0000256" key="1">
    <source>
        <dbReference type="ARBA" id="ARBA00005189"/>
    </source>
</evidence>
<dbReference type="EMBL" id="VTET01000003">
    <property type="protein sequence ID" value="TYS73121.1"/>
    <property type="molecule type" value="Genomic_DNA"/>
</dbReference>
<comment type="pathway">
    <text evidence="4">Phospholipid metabolism.</text>
</comment>
<evidence type="ECO:0000256" key="4">
    <source>
        <dbReference type="ARBA" id="ARBA00025707"/>
    </source>
</evidence>
<evidence type="ECO:0000313" key="7">
    <source>
        <dbReference type="Proteomes" id="UP000324517"/>
    </source>
</evidence>
<protein>
    <submittedName>
        <fullName evidence="6">Methyltransferase domain-containing protein</fullName>
    </submittedName>
</protein>
<evidence type="ECO:0000256" key="2">
    <source>
        <dbReference type="ARBA" id="ARBA00022603"/>
    </source>
</evidence>
<keyword evidence="3 6" id="KW-0808">Transferase</keyword>
<dbReference type="OrthoDB" id="43862at2"/>
<dbReference type="GO" id="GO:0008168">
    <property type="term" value="F:methyltransferase activity"/>
    <property type="evidence" value="ECO:0007669"/>
    <property type="project" value="UniProtKB-KW"/>
</dbReference>
<keyword evidence="2 6" id="KW-0489">Methyltransferase</keyword>
<organism evidence="6 7">
    <name type="scientific">Sutcliffiella horikoshii</name>
    <dbReference type="NCBI Taxonomy" id="79883"/>
    <lineage>
        <taxon>Bacteria</taxon>
        <taxon>Bacillati</taxon>
        <taxon>Bacillota</taxon>
        <taxon>Bacilli</taxon>
        <taxon>Bacillales</taxon>
        <taxon>Bacillaceae</taxon>
        <taxon>Sutcliffiella</taxon>
    </lineage>
</organism>
<evidence type="ECO:0000259" key="5">
    <source>
        <dbReference type="Pfam" id="PF13847"/>
    </source>
</evidence>
<comment type="caution">
    <text evidence="6">The sequence shown here is derived from an EMBL/GenBank/DDBJ whole genome shotgun (WGS) entry which is preliminary data.</text>
</comment>
<dbReference type="GO" id="GO:0032259">
    <property type="term" value="P:methylation"/>
    <property type="evidence" value="ECO:0007669"/>
    <property type="project" value="UniProtKB-KW"/>
</dbReference>
<dbReference type="PANTHER" id="PTHR44307">
    <property type="entry name" value="PHOSPHOETHANOLAMINE METHYLTRANSFERASE"/>
    <property type="match status" value="1"/>
</dbReference>
<evidence type="ECO:0000313" key="6">
    <source>
        <dbReference type="EMBL" id="TYS73121.1"/>
    </source>
</evidence>
<dbReference type="RefSeq" id="WP_010199384.1">
    <property type="nucleotide sequence ID" value="NZ_JBNIKO010000002.1"/>
</dbReference>
<comment type="pathway">
    <text evidence="1">Lipid metabolism.</text>
</comment>